<name>A0A8K0GGY5_IGNLU</name>
<keyword evidence="8" id="KW-1185">Reference proteome</keyword>
<organism evidence="7 8">
    <name type="scientific">Ignelater luminosus</name>
    <name type="common">Cucubano</name>
    <name type="synonym">Pyrophorus luminosus</name>
    <dbReference type="NCBI Taxonomy" id="2038154"/>
    <lineage>
        <taxon>Eukaryota</taxon>
        <taxon>Metazoa</taxon>
        <taxon>Ecdysozoa</taxon>
        <taxon>Arthropoda</taxon>
        <taxon>Hexapoda</taxon>
        <taxon>Insecta</taxon>
        <taxon>Pterygota</taxon>
        <taxon>Neoptera</taxon>
        <taxon>Endopterygota</taxon>
        <taxon>Coleoptera</taxon>
        <taxon>Polyphaga</taxon>
        <taxon>Elateriformia</taxon>
        <taxon>Elateroidea</taxon>
        <taxon>Elateridae</taxon>
        <taxon>Agrypninae</taxon>
        <taxon>Pyrophorini</taxon>
        <taxon>Ignelater</taxon>
    </lineage>
</organism>
<dbReference type="InterPro" id="IPR019819">
    <property type="entry name" value="Carboxylesterase_B_CS"/>
</dbReference>
<dbReference type="SUPFAM" id="SSF53474">
    <property type="entry name" value="alpha/beta-Hydrolases"/>
    <property type="match status" value="2"/>
</dbReference>
<evidence type="ECO:0000256" key="4">
    <source>
        <dbReference type="ARBA" id="ARBA00023157"/>
    </source>
</evidence>
<keyword evidence="4" id="KW-1015">Disulfide bond</keyword>
<keyword evidence="3" id="KW-0378">Hydrolase</keyword>
<evidence type="ECO:0000256" key="1">
    <source>
        <dbReference type="ARBA" id="ARBA00005964"/>
    </source>
</evidence>
<evidence type="ECO:0000259" key="6">
    <source>
        <dbReference type="Pfam" id="PF00135"/>
    </source>
</evidence>
<evidence type="ECO:0000256" key="3">
    <source>
        <dbReference type="ARBA" id="ARBA00022801"/>
    </source>
</evidence>
<dbReference type="InterPro" id="IPR050309">
    <property type="entry name" value="Type-B_Carboxylest/Lipase"/>
</dbReference>
<keyword evidence="5" id="KW-0325">Glycoprotein</keyword>
<comment type="similarity">
    <text evidence="1">Belongs to the type-B carboxylesterase/lipase family.</text>
</comment>
<keyword evidence="2" id="KW-0719">Serine esterase</keyword>
<dbReference type="PANTHER" id="PTHR11559">
    <property type="entry name" value="CARBOXYLESTERASE"/>
    <property type="match status" value="1"/>
</dbReference>
<reference evidence="7" key="1">
    <citation type="submission" date="2019-08" db="EMBL/GenBank/DDBJ databases">
        <title>The genome of the North American firefly Photinus pyralis.</title>
        <authorList>
            <consortium name="Photinus pyralis genome working group"/>
            <person name="Fallon T.R."/>
            <person name="Sander Lower S.E."/>
            <person name="Weng J.-K."/>
        </authorList>
    </citation>
    <scope>NUCLEOTIDE SEQUENCE</scope>
    <source>
        <strain evidence="7">TRF0915ILg1</strain>
        <tissue evidence="7">Whole body</tissue>
    </source>
</reference>
<evidence type="ECO:0000313" key="7">
    <source>
        <dbReference type="EMBL" id="KAF2904245.1"/>
    </source>
</evidence>
<dbReference type="GO" id="GO:0052689">
    <property type="term" value="F:carboxylic ester hydrolase activity"/>
    <property type="evidence" value="ECO:0007669"/>
    <property type="project" value="UniProtKB-KW"/>
</dbReference>
<proteinExistence type="inferred from homology"/>
<gene>
    <name evidence="7" type="ORF">ILUMI_01926</name>
</gene>
<sequence>MNRDVVYVSMNYRPGPLGYLSSDDKHIKSFGRNTNPVTIAGLSSGATCVHLQYFFPLPKGVFHRGISQGGTVIAPWAIRKAPLKEAKRLAAFIVENKLPGAFITDYPYRLLKSGNITDAPWITEATTEEGILGIMCFGFHYEDLNEHWNTVLSYVLDYEHTAAESDKTSVAQEIKKFYFGNNQVTEDNVQSLIKLFSNRYFHLDLEKSTRLHAKVAKSPVYSYIYRYKLEKRNENFDQVFGLEKYGVDHTSDAALLYTLPSAGMSSPEDKFPKSDERIKDLMVDFVTFFAKNEQPISNGITWEPVTDLNEFRYLCIHNDEVKTVAKHELAPVEFWESLPLKKYDNVVRVSISLSLGEDRPMVEISLGKVRGHYLQSYGGRKFAAFEGIPYAKPPVDELRFEEPSEVEPWTGIWEANIVHTCLHLAWGTGQITGSEDCLYLNVYVPDDELDDEPDLDVIVHTHAGSFIFGDPSIARPEYLMDRNVVYVSMSYRLGPLGFLSTEDDVVSGNMGLKDQVMALRWVQKHITSFGGNLNSVTLSGVSAGASCAHFHYFSPLSRGLFHRGISQGGTALAPWALHEAPLKEAKRLAASIGCDDSSREKLISCLKRRSARQIVQKLYDTPIGILPLAPFSPVVEDELPGAFITDHPHKLLKSGNITDVPWIITGTTEEGIYGIKGLNYQYDDLNKHWNTLLPYVLDYIHTVAESDKASVAQKIKKFYLDGNEVTEDNIQSFIKLIGDRYFYLSLEESARLQAKMMKSPVYSLIYGYNVEKREGVFDQMFGPEKYGVSHGSDTLMVYTANFYGFIFPGGKLSESDERIKELLVDFVTSFAKDGKPTSNGITWEPVIDSDGFRYLYIDNDEIEMVTKNELAPTEFWQSLPLKEYDNIVGDPSKDEL</sequence>
<evidence type="ECO:0000256" key="5">
    <source>
        <dbReference type="ARBA" id="ARBA00023180"/>
    </source>
</evidence>
<dbReference type="EMBL" id="VTPC01000810">
    <property type="protein sequence ID" value="KAF2904245.1"/>
    <property type="molecule type" value="Genomic_DNA"/>
</dbReference>
<feature type="domain" description="Carboxylesterase type B" evidence="6">
    <location>
        <begin position="25"/>
        <end position="91"/>
    </location>
</feature>
<evidence type="ECO:0000313" key="8">
    <source>
        <dbReference type="Proteomes" id="UP000801492"/>
    </source>
</evidence>
<dbReference type="OrthoDB" id="6846267at2759"/>
<evidence type="ECO:0000256" key="2">
    <source>
        <dbReference type="ARBA" id="ARBA00022487"/>
    </source>
</evidence>
<protein>
    <recommendedName>
        <fullName evidence="6">Carboxylesterase type B domain-containing protein</fullName>
    </recommendedName>
</protein>
<accession>A0A8K0GGY5</accession>
<dbReference type="Gene3D" id="3.40.50.1820">
    <property type="entry name" value="alpha/beta hydrolase"/>
    <property type="match status" value="3"/>
</dbReference>
<comment type="caution">
    <text evidence="7">The sequence shown here is derived from an EMBL/GenBank/DDBJ whole genome shotgun (WGS) entry which is preliminary data.</text>
</comment>
<dbReference type="PROSITE" id="PS00122">
    <property type="entry name" value="CARBOXYLESTERASE_B_1"/>
    <property type="match status" value="1"/>
</dbReference>
<dbReference type="InterPro" id="IPR029058">
    <property type="entry name" value="AB_hydrolase_fold"/>
</dbReference>
<feature type="domain" description="Carboxylesterase type B" evidence="6">
    <location>
        <begin position="359"/>
        <end position="876"/>
    </location>
</feature>
<dbReference type="PROSITE" id="PS00941">
    <property type="entry name" value="CARBOXYLESTERASE_B_2"/>
    <property type="match status" value="1"/>
</dbReference>
<dbReference type="InterPro" id="IPR002018">
    <property type="entry name" value="CarbesteraseB"/>
</dbReference>
<dbReference type="Proteomes" id="UP000801492">
    <property type="component" value="Unassembled WGS sequence"/>
</dbReference>
<dbReference type="AlphaFoldDB" id="A0A8K0GGY5"/>
<feature type="domain" description="Carboxylesterase type B" evidence="6">
    <location>
        <begin position="100"/>
        <end position="334"/>
    </location>
</feature>
<dbReference type="Pfam" id="PF00135">
    <property type="entry name" value="COesterase"/>
    <property type="match status" value="3"/>
</dbReference>
<dbReference type="InterPro" id="IPR019826">
    <property type="entry name" value="Carboxylesterase_B_AS"/>
</dbReference>